<organism evidence="2 3">
    <name type="scientific">Halomonas campaniensis</name>
    <dbReference type="NCBI Taxonomy" id="213554"/>
    <lineage>
        <taxon>Bacteria</taxon>
        <taxon>Pseudomonadati</taxon>
        <taxon>Pseudomonadota</taxon>
        <taxon>Gammaproteobacteria</taxon>
        <taxon>Oceanospirillales</taxon>
        <taxon>Halomonadaceae</taxon>
        <taxon>Halomonas</taxon>
    </lineage>
</organism>
<proteinExistence type="predicted"/>
<dbReference type="AlphaFoldDB" id="A0A7W5K2T0"/>
<evidence type="ECO:0000313" key="3">
    <source>
        <dbReference type="Proteomes" id="UP000553442"/>
    </source>
</evidence>
<evidence type="ECO:0000256" key="1">
    <source>
        <dbReference type="SAM" id="Phobius"/>
    </source>
</evidence>
<feature type="transmembrane region" description="Helical" evidence="1">
    <location>
        <begin position="212"/>
        <end position="229"/>
    </location>
</feature>
<dbReference type="EMBL" id="JACHZF010000011">
    <property type="protein sequence ID" value="MBB3330899.1"/>
    <property type="molecule type" value="Genomic_DNA"/>
</dbReference>
<feature type="transmembrane region" description="Helical" evidence="1">
    <location>
        <begin position="30"/>
        <end position="49"/>
    </location>
</feature>
<keyword evidence="1" id="KW-0812">Transmembrane</keyword>
<feature type="transmembrane region" description="Helical" evidence="1">
    <location>
        <begin position="111"/>
        <end position="129"/>
    </location>
</feature>
<evidence type="ECO:0000313" key="2">
    <source>
        <dbReference type="EMBL" id="MBB3330899.1"/>
    </source>
</evidence>
<comment type="caution">
    <text evidence="2">The sequence shown here is derived from an EMBL/GenBank/DDBJ whole genome shotgun (WGS) entry which is preliminary data.</text>
</comment>
<dbReference type="RefSeq" id="WP_183331018.1">
    <property type="nucleotide sequence ID" value="NZ_JACHZF010000011.1"/>
</dbReference>
<feature type="transmembrane region" description="Helical" evidence="1">
    <location>
        <begin position="174"/>
        <end position="192"/>
    </location>
</feature>
<accession>A0A7W5K2T0</accession>
<keyword evidence="3" id="KW-1185">Reference proteome</keyword>
<gene>
    <name evidence="2" type="ORF">BDK63_001774</name>
</gene>
<feature type="transmembrane region" description="Helical" evidence="1">
    <location>
        <begin position="87"/>
        <end position="105"/>
    </location>
</feature>
<keyword evidence="1" id="KW-1133">Transmembrane helix</keyword>
<feature type="transmembrane region" description="Helical" evidence="1">
    <location>
        <begin position="55"/>
        <end position="80"/>
    </location>
</feature>
<feature type="transmembrane region" description="Helical" evidence="1">
    <location>
        <begin position="149"/>
        <end position="168"/>
    </location>
</feature>
<protein>
    <submittedName>
        <fullName evidence="2">Putative membrane protein (GlpM family)</fullName>
    </submittedName>
</protein>
<feature type="transmembrane region" description="Helical" evidence="1">
    <location>
        <begin position="235"/>
        <end position="255"/>
    </location>
</feature>
<feature type="transmembrane region" description="Helical" evidence="1">
    <location>
        <begin position="6"/>
        <end position="23"/>
    </location>
</feature>
<dbReference type="Proteomes" id="UP000553442">
    <property type="component" value="Unassembled WGS sequence"/>
</dbReference>
<reference evidence="2 3" key="1">
    <citation type="submission" date="2020-08" db="EMBL/GenBank/DDBJ databases">
        <title>Genomic Encyclopedia of Archaeal and Bacterial Type Strains, Phase II (KMG-II): from individual species to whole genera.</title>
        <authorList>
            <person name="Goeker M."/>
        </authorList>
    </citation>
    <scope>NUCLEOTIDE SEQUENCE [LARGE SCALE GENOMIC DNA]</scope>
    <source>
        <strain evidence="2 3">5AG</strain>
    </source>
</reference>
<sequence length="270" mass="28238">MLSVLLAKLLATAAVVVGVSLAVGKLGPRLGGIIAGTPIVLGPGYFFMLQEHSPAFIQAAALSTLHALVATLLFSMSFVVTAGRLSALASLAIATLCWVPAALLFSRVHGGVGVAVLMYLAMLLLAEGVRRALRLAQPVIVARSGWFDLLLRGLLAGVLVSVATTLAVRSGPLLSGMLVGFPVGLFTIGWTLHERYGADVARATVSMAQKGMLSLVAFGVVTATLVGHAPPMVVFLLSLLASMAVSAMLFLISQWQFRRAWARRRDAIGP</sequence>
<name>A0A7W5K2T0_9GAMM</name>
<keyword evidence="1" id="KW-0472">Membrane</keyword>